<dbReference type="AlphaFoldDB" id="A0A426V8Q1"/>
<sequence length="101" mass="11167">MKGVDMEQHTKHRPPVNVGRSTATWAQLIRTADALRTGAKHTYELRRRGISHPAGRVRELNGLGFIITRTLITTVDADGFTHNGVALYSLIHEPEGVLNAQ</sequence>
<name>A0A426V8Q1_9BURK</name>
<reference evidence="2 3" key="1">
    <citation type="submission" date="2018-12" db="EMBL/GenBank/DDBJ databases">
        <title>The whole draft genome of Aquabacterium sp. SJQ9.</title>
        <authorList>
            <person name="Sun L."/>
            <person name="Gao X."/>
            <person name="Chen W."/>
            <person name="Huang K."/>
        </authorList>
    </citation>
    <scope>NUCLEOTIDE SEQUENCE [LARGE SCALE GENOMIC DNA]</scope>
    <source>
        <strain evidence="2 3">SJQ9</strain>
    </source>
</reference>
<dbReference type="InterPro" id="IPR055245">
    <property type="entry name" value="HTH_proteobacteria"/>
</dbReference>
<evidence type="ECO:0000313" key="3">
    <source>
        <dbReference type="Proteomes" id="UP000269265"/>
    </source>
</evidence>
<proteinExistence type="predicted"/>
<organism evidence="2 3">
    <name type="scientific">Aquabacterium soli</name>
    <dbReference type="NCBI Taxonomy" id="2493092"/>
    <lineage>
        <taxon>Bacteria</taxon>
        <taxon>Pseudomonadati</taxon>
        <taxon>Pseudomonadota</taxon>
        <taxon>Betaproteobacteria</taxon>
        <taxon>Burkholderiales</taxon>
        <taxon>Aquabacterium</taxon>
    </lineage>
</organism>
<comment type="caution">
    <text evidence="2">The sequence shown here is derived from an EMBL/GenBank/DDBJ whole genome shotgun (WGS) entry which is preliminary data.</text>
</comment>
<protein>
    <recommendedName>
        <fullName evidence="1">Winged helix-turn-helix domain-containing protein</fullName>
    </recommendedName>
</protein>
<evidence type="ECO:0000313" key="2">
    <source>
        <dbReference type="EMBL" id="RRS03211.1"/>
    </source>
</evidence>
<feature type="domain" description="Winged helix-turn-helix" evidence="1">
    <location>
        <begin position="32"/>
        <end position="91"/>
    </location>
</feature>
<gene>
    <name evidence="2" type="ORF">EIP75_16085</name>
</gene>
<dbReference type="EMBL" id="RSED01000013">
    <property type="protein sequence ID" value="RRS03211.1"/>
    <property type="molecule type" value="Genomic_DNA"/>
</dbReference>
<dbReference type="Pfam" id="PF14090">
    <property type="entry name" value="HTH_39"/>
    <property type="match status" value="1"/>
</dbReference>
<dbReference type="Proteomes" id="UP000269265">
    <property type="component" value="Unassembled WGS sequence"/>
</dbReference>
<keyword evidence="3" id="KW-1185">Reference proteome</keyword>
<accession>A0A426V8Q1</accession>
<evidence type="ECO:0000259" key="1">
    <source>
        <dbReference type="Pfam" id="PF14090"/>
    </source>
</evidence>